<dbReference type="OrthoDB" id="10035764at2759"/>
<evidence type="ECO:0000256" key="4">
    <source>
        <dbReference type="ARBA" id="ARBA00022530"/>
    </source>
</evidence>
<dbReference type="InterPro" id="IPR036383">
    <property type="entry name" value="TSP1_rpt_sf"/>
</dbReference>
<dbReference type="Gene3D" id="3.40.1620.60">
    <property type="match status" value="1"/>
</dbReference>
<feature type="binding site" evidence="14">
    <location>
        <position position="366"/>
    </location>
    <ligand>
        <name>Zn(2+)</name>
        <dbReference type="ChEBI" id="CHEBI:29105"/>
        <note>catalytic</note>
    </ligand>
</feature>
<dbReference type="InterPro" id="IPR001590">
    <property type="entry name" value="Peptidase_M12B"/>
</dbReference>
<dbReference type="GO" id="GO:0004222">
    <property type="term" value="F:metalloendopeptidase activity"/>
    <property type="evidence" value="ECO:0007669"/>
    <property type="project" value="InterPro"/>
</dbReference>
<evidence type="ECO:0000259" key="15">
    <source>
        <dbReference type="PROSITE" id="PS50215"/>
    </source>
</evidence>
<evidence type="ECO:0000256" key="7">
    <source>
        <dbReference type="ARBA" id="ARBA00022729"/>
    </source>
</evidence>
<dbReference type="Pfam" id="PF01562">
    <property type="entry name" value="Pep_M12B_propep"/>
    <property type="match status" value="1"/>
</dbReference>
<evidence type="ECO:0000256" key="11">
    <source>
        <dbReference type="ARBA" id="ARBA00023049"/>
    </source>
</evidence>
<keyword evidence="6 14" id="KW-0479">Metal-binding</keyword>
<dbReference type="GO" id="GO:0007229">
    <property type="term" value="P:integrin-mediated signaling pathway"/>
    <property type="evidence" value="ECO:0007669"/>
    <property type="project" value="UniProtKB-KW"/>
</dbReference>
<evidence type="ECO:0000256" key="14">
    <source>
        <dbReference type="PROSITE-ProRule" id="PRU00276"/>
    </source>
</evidence>
<dbReference type="InterPro" id="IPR041645">
    <property type="entry name" value="ADAMTS_CR_2"/>
</dbReference>
<evidence type="ECO:0000256" key="2">
    <source>
        <dbReference type="ARBA" id="ARBA00004498"/>
    </source>
</evidence>
<dbReference type="Pfam" id="PF19236">
    <property type="entry name" value="ADAMTS_CR_3"/>
    <property type="match status" value="1"/>
</dbReference>
<dbReference type="Pfam" id="PF19030">
    <property type="entry name" value="TSP1_ADAMTS"/>
    <property type="match status" value="4"/>
</dbReference>
<dbReference type="PROSITE" id="PS50092">
    <property type="entry name" value="TSP1"/>
    <property type="match status" value="5"/>
</dbReference>
<comment type="subcellular location">
    <subcellularLocation>
        <location evidence="2">Secreted</location>
        <location evidence="2">Extracellular space</location>
        <location evidence="2">Extracellular matrix</location>
    </subcellularLocation>
</comment>
<name>A0A6J8CUV9_MYTCO</name>
<dbReference type="InterPro" id="IPR000884">
    <property type="entry name" value="TSP1_rpt"/>
</dbReference>
<dbReference type="PANTHER" id="PTHR13723:SF293">
    <property type="entry name" value="A DISINTEGRIN AND METALLOPROTEINASE WITH THROMBOSPONDIN MOTIFS 18"/>
    <property type="match status" value="1"/>
</dbReference>
<keyword evidence="9" id="KW-0378">Hydrolase</keyword>
<keyword evidence="13" id="KW-0325">Glycoprotein</keyword>
<reference evidence="17 18" key="1">
    <citation type="submission" date="2020-06" db="EMBL/GenBank/DDBJ databases">
        <authorList>
            <person name="Li R."/>
            <person name="Bekaert M."/>
        </authorList>
    </citation>
    <scope>NUCLEOTIDE SEQUENCE [LARGE SCALE GENOMIC DNA]</scope>
    <source>
        <strain evidence="18">wild</strain>
    </source>
</reference>
<dbReference type="InterPro" id="IPR045371">
    <property type="entry name" value="ADAMTS_CR_3"/>
</dbReference>
<proteinExistence type="predicted"/>
<keyword evidence="5" id="KW-0645">Protease</keyword>
<dbReference type="PROSITE" id="PS50900">
    <property type="entry name" value="PLAC"/>
    <property type="match status" value="1"/>
</dbReference>
<dbReference type="InterPro" id="IPR002870">
    <property type="entry name" value="Peptidase_M12B_N"/>
</dbReference>
<keyword evidence="18" id="KW-1185">Reference proteome</keyword>
<dbReference type="CDD" id="cd04273">
    <property type="entry name" value="ZnMc_ADAMTS_like"/>
    <property type="match status" value="1"/>
</dbReference>
<dbReference type="FunFam" id="2.20.100.10:FF:000005">
    <property type="entry name" value="ADAM metallopeptidase with thrombospondin type 1 motif 9"/>
    <property type="match status" value="1"/>
</dbReference>
<organism evidence="17 18">
    <name type="scientific">Mytilus coruscus</name>
    <name type="common">Sea mussel</name>
    <dbReference type="NCBI Taxonomy" id="42192"/>
    <lineage>
        <taxon>Eukaryota</taxon>
        <taxon>Metazoa</taxon>
        <taxon>Spiralia</taxon>
        <taxon>Lophotrochozoa</taxon>
        <taxon>Mollusca</taxon>
        <taxon>Bivalvia</taxon>
        <taxon>Autobranchia</taxon>
        <taxon>Pteriomorphia</taxon>
        <taxon>Mytilida</taxon>
        <taxon>Mytiloidea</taxon>
        <taxon>Mytilidae</taxon>
        <taxon>Mytilinae</taxon>
        <taxon>Mytilus</taxon>
    </lineage>
</organism>
<keyword evidence="11" id="KW-0482">Metalloprotease</keyword>
<evidence type="ECO:0000256" key="10">
    <source>
        <dbReference type="ARBA" id="ARBA00022833"/>
    </source>
</evidence>
<feature type="domain" description="Peptidase M12B" evidence="15">
    <location>
        <begin position="213"/>
        <end position="418"/>
    </location>
</feature>
<dbReference type="GO" id="GO:0030198">
    <property type="term" value="P:extracellular matrix organization"/>
    <property type="evidence" value="ECO:0007669"/>
    <property type="project" value="TreeGrafter"/>
</dbReference>
<keyword evidence="4" id="KW-0272">Extracellular matrix</keyword>
<dbReference type="EMBL" id="CACVKT020005968">
    <property type="protein sequence ID" value="CAC5398712.1"/>
    <property type="molecule type" value="Genomic_DNA"/>
</dbReference>
<dbReference type="GO" id="GO:0006508">
    <property type="term" value="P:proteolysis"/>
    <property type="evidence" value="ECO:0007669"/>
    <property type="project" value="UniProtKB-KW"/>
</dbReference>
<evidence type="ECO:0000256" key="3">
    <source>
        <dbReference type="ARBA" id="ARBA00022525"/>
    </source>
</evidence>
<dbReference type="InterPro" id="IPR024079">
    <property type="entry name" value="MetalloPept_cat_dom_sf"/>
</dbReference>
<dbReference type="SUPFAM" id="SSF55486">
    <property type="entry name" value="Metalloproteases ('zincins'), catalytic domain"/>
    <property type="match status" value="1"/>
</dbReference>
<accession>A0A6J8CUV9</accession>
<feature type="binding site" evidence="14">
    <location>
        <position position="360"/>
    </location>
    <ligand>
        <name>Zn(2+)</name>
        <dbReference type="ChEBI" id="CHEBI:29105"/>
        <note>catalytic</note>
    </ligand>
</feature>
<feature type="active site" evidence="14">
    <location>
        <position position="357"/>
    </location>
</feature>
<comment type="caution">
    <text evidence="14">Lacks conserved residue(s) required for the propagation of feature annotation.</text>
</comment>
<evidence type="ECO:0000256" key="12">
    <source>
        <dbReference type="ARBA" id="ARBA00023157"/>
    </source>
</evidence>
<dbReference type="Pfam" id="PF17771">
    <property type="entry name" value="ADAMTS_CR_2"/>
    <property type="match status" value="1"/>
</dbReference>
<keyword evidence="10 14" id="KW-0862">Zinc</keyword>
<dbReference type="GO" id="GO:0046872">
    <property type="term" value="F:metal ion binding"/>
    <property type="evidence" value="ECO:0007669"/>
    <property type="project" value="UniProtKB-KW"/>
</dbReference>
<dbReference type="Gene3D" id="2.20.100.10">
    <property type="entry name" value="Thrombospondin type-1 (TSP1) repeat"/>
    <property type="match status" value="5"/>
</dbReference>
<evidence type="ECO:0000256" key="5">
    <source>
        <dbReference type="ARBA" id="ARBA00022670"/>
    </source>
</evidence>
<dbReference type="Gene3D" id="2.60.120.830">
    <property type="match status" value="1"/>
</dbReference>
<dbReference type="Pfam" id="PF01421">
    <property type="entry name" value="Reprolysin"/>
    <property type="match status" value="1"/>
</dbReference>
<dbReference type="InterPro" id="IPR050439">
    <property type="entry name" value="ADAMTS_ADAMTS-like"/>
</dbReference>
<keyword evidence="8" id="KW-0677">Repeat</keyword>
<evidence type="ECO:0000313" key="18">
    <source>
        <dbReference type="Proteomes" id="UP000507470"/>
    </source>
</evidence>
<dbReference type="Gene3D" id="3.40.390.10">
    <property type="entry name" value="Collagenase (Catalytic Domain)"/>
    <property type="match status" value="1"/>
</dbReference>
<sequence length="1259" mass="146081">MPAISHLRFRDYQLIYPIISDDPSISTVYSNQRHRRSAPQLRNDLFLNFTAFNQTFQLHLRRNEHFVAPHSYVQYRYYNVSSSSESIDKQCYFKGKIASRRGKAAVSLCDGVNGVLQLEDDDYIFEPTPHHLLSTSYSDTEASHILYRASSSSVQNQYFDTNYTIENNKSDIYYNPSRRKEAEFDENQTLPNGSYIYFNPARRKRATPRKLVKTVETLVVVDKHVYWKHGRNNITTYVLSMFNIVSQLFQESGIGYRVKIVVVGLIILESNEPGLNINNNADKTLNSFCQWQALIKKGRQKKHDHAVLLTGLDICAFSDKPCDTLGFAPIKGMCEEARSCIVTEDSGLSTAFTIAHEIGHNFGMMHDGTDNPCRSNAGTIMSPTLSSRTGLFRWSRCSKHYLDRYFNTIQASCLENRPHGLGELQFPDRLPGELFDADTQCRWQFGRNARLCIFDFGKREICQKLWCYKGGLMCETKFLPAADGTSCGNGMWCKQGNCESYGRKGPQPRDGNWSVWAEWEQCSRTCGGGVKKRNRLCSNPLPQYGGKQCQGKSDIYKLCNLQECPYGSKDFREEQCSYFNKHRFRGFMYKWMPYKRIYDGKIFNKHRFRGFMYKWMPYKRKYDGKIFNKHRFRGFMYKWMPYKRIYDGKIFNKHRFRGFMYKWMPYKRKYDGKIFNKHRFRGFMYKWMPYKRIYDSKIFNKHRFRGFMYKWMPYKRIYDEHDQCKLYCQADGFNFYYALSKQVDDGTRCNGYSDNICVQGKCKTVGCDLVVDSTARKDVCGVCMGDDSTCRKVKGRFDKQPPTNTYFPIMVLPRGARTIQIAEEALSRNYLAVRDIYGKYFLNGNWHLNSNGAYSIAGAKFIYKRSYIEPEILQSDGPLLEDVVLEILTQGKNPGVSYQYTLPKTDDRPRRYNFTWTVKLSTCSEQCAGGIQKSSAHCYRGDGEEVNPRVCDQSTRPRTGISSCHTRPCQPGWYSGPWTECTRTCGGGKQKRRVYCSQKISLTKERRVRRNRCSHLKKPARKIPCNTQECPPSWHAKGWSECTVTCGYGRKIREVTCLSHTTRGSVLLPDSMCHHQPAMDKVTRCQMPTCPSVITYQWNVASWSQCSTTCDYGTRRRELTCNRQIENNEEIQTVRPEYCQNIPPLSQKLSERCIIQECAKTKPYWYTSPLSQCSVSCGRGSQTRLVHCLDELTQELSTGCDWAKKPDSQNVCVKPECPKPDPRCTDQFKWCFLVPKHGICHHRFYGSKCCRSCHGFFTG</sequence>
<dbReference type="AlphaFoldDB" id="A0A6J8CUV9"/>
<dbReference type="SMART" id="SM00209">
    <property type="entry name" value="TSP1"/>
    <property type="match status" value="5"/>
</dbReference>
<keyword evidence="12" id="KW-1015">Disulfide bond</keyword>
<dbReference type="PANTHER" id="PTHR13723">
    <property type="entry name" value="ADAMTS A DISINTEGRIN AND METALLOPROTEASE WITH THROMBOSPONDIN MOTIFS PROTEASE"/>
    <property type="match status" value="1"/>
</dbReference>
<evidence type="ECO:0000256" key="6">
    <source>
        <dbReference type="ARBA" id="ARBA00022723"/>
    </source>
</evidence>
<dbReference type="GO" id="GO:0031012">
    <property type="term" value="C:extracellular matrix"/>
    <property type="evidence" value="ECO:0007669"/>
    <property type="project" value="TreeGrafter"/>
</dbReference>
<keyword evidence="17" id="KW-0401">Integrin</keyword>
<dbReference type="InterPro" id="IPR010294">
    <property type="entry name" value="ADAMTS_spacer1"/>
</dbReference>
<comment type="cofactor">
    <cofactor evidence="1">
        <name>Zn(2+)</name>
        <dbReference type="ChEBI" id="CHEBI:29105"/>
    </cofactor>
</comment>
<evidence type="ECO:0000259" key="16">
    <source>
        <dbReference type="PROSITE" id="PS50900"/>
    </source>
</evidence>
<evidence type="ECO:0000256" key="1">
    <source>
        <dbReference type="ARBA" id="ARBA00001947"/>
    </source>
</evidence>
<dbReference type="FunFam" id="3.40.390.10:FF:000001">
    <property type="entry name" value="A disintegrin and metalloproteinase with thrombospondin motifs 1"/>
    <property type="match status" value="1"/>
</dbReference>
<gene>
    <name evidence="17" type="ORF">MCOR_33064</name>
</gene>
<evidence type="ECO:0000256" key="9">
    <source>
        <dbReference type="ARBA" id="ARBA00022801"/>
    </source>
</evidence>
<dbReference type="InterPro" id="IPR010909">
    <property type="entry name" value="PLAC"/>
</dbReference>
<evidence type="ECO:0000313" key="17">
    <source>
        <dbReference type="EMBL" id="CAC5398712.1"/>
    </source>
</evidence>
<feature type="binding site" evidence="14">
    <location>
        <position position="356"/>
    </location>
    <ligand>
        <name>Zn(2+)</name>
        <dbReference type="ChEBI" id="CHEBI:29105"/>
        <note>catalytic</note>
    </ligand>
</feature>
<protein>
    <submittedName>
        <fullName evidence="17">A disintegrin and metalloproteinase with thrombospondin motifs 18,A disintegrin and metalloproteinase with thrombospondin motifs 16</fullName>
    </submittedName>
</protein>
<dbReference type="Proteomes" id="UP000507470">
    <property type="component" value="Unassembled WGS sequence"/>
</dbReference>
<dbReference type="FunFam" id="2.20.100.10:FF:000006">
    <property type="entry name" value="A disintegrin and metalloproteinase with thrombospondin motifs 1"/>
    <property type="match status" value="1"/>
</dbReference>
<dbReference type="SUPFAM" id="SSF82895">
    <property type="entry name" value="TSP-1 type 1 repeat"/>
    <property type="match status" value="5"/>
</dbReference>
<keyword evidence="7" id="KW-0732">Signal</keyword>
<keyword evidence="3" id="KW-0964">Secreted</keyword>
<feature type="domain" description="PLAC" evidence="16">
    <location>
        <begin position="1220"/>
        <end position="1257"/>
    </location>
</feature>
<evidence type="ECO:0000256" key="8">
    <source>
        <dbReference type="ARBA" id="ARBA00022737"/>
    </source>
</evidence>
<evidence type="ECO:0000256" key="13">
    <source>
        <dbReference type="ARBA" id="ARBA00023180"/>
    </source>
</evidence>
<dbReference type="PROSITE" id="PS50215">
    <property type="entry name" value="ADAM_MEPRO"/>
    <property type="match status" value="1"/>
</dbReference>
<dbReference type="FunFam" id="2.60.120.830:FF:000001">
    <property type="entry name" value="A disintegrin and metalloproteinase with thrombospondin motifs 1"/>
    <property type="match status" value="1"/>
</dbReference>
<dbReference type="Pfam" id="PF00090">
    <property type="entry name" value="TSP_1"/>
    <property type="match status" value="1"/>
</dbReference>
<dbReference type="Pfam" id="PF05986">
    <property type="entry name" value="ADAMTS_spacer1"/>
    <property type="match status" value="1"/>
</dbReference>
<dbReference type="Pfam" id="PF08686">
    <property type="entry name" value="PLAC"/>
    <property type="match status" value="1"/>
</dbReference>